<dbReference type="AlphaFoldDB" id="A0A2P2JP14"/>
<organism evidence="1">
    <name type="scientific">Rhizophora mucronata</name>
    <name type="common">Asiatic mangrove</name>
    <dbReference type="NCBI Taxonomy" id="61149"/>
    <lineage>
        <taxon>Eukaryota</taxon>
        <taxon>Viridiplantae</taxon>
        <taxon>Streptophyta</taxon>
        <taxon>Embryophyta</taxon>
        <taxon>Tracheophyta</taxon>
        <taxon>Spermatophyta</taxon>
        <taxon>Magnoliopsida</taxon>
        <taxon>eudicotyledons</taxon>
        <taxon>Gunneridae</taxon>
        <taxon>Pentapetalae</taxon>
        <taxon>rosids</taxon>
        <taxon>fabids</taxon>
        <taxon>Malpighiales</taxon>
        <taxon>Rhizophoraceae</taxon>
        <taxon>Rhizophora</taxon>
    </lineage>
</organism>
<evidence type="ECO:0000313" key="1">
    <source>
        <dbReference type="EMBL" id="MBW95189.1"/>
    </source>
</evidence>
<dbReference type="EMBL" id="GGEC01014706">
    <property type="protein sequence ID" value="MBW95189.1"/>
    <property type="molecule type" value="Transcribed_RNA"/>
</dbReference>
<accession>A0A2P2JP14</accession>
<protein>
    <submittedName>
        <fullName evidence="1">Uncharacterized protein</fullName>
    </submittedName>
</protein>
<sequence length="37" mass="4406">MSLQSQLVCIFCRLHFKITFLNFHPLNTFRTLASCQF</sequence>
<dbReference type="EMBL" id="GGEC01014707">
    <property type="protein sequence ID" value="MBW95190.1"/>
    <property type="molecule type" value="Transcribed_RNA"/>
</dbReference>
<proteinExistence type="predicted"/>
<reference evidence="1" key="1">
    <citation type="submission" date="2018-02" db="EMBL/GenBank/DDBJ databases">
        <title>Rhizophora mucronata_Transcriptome.</title>
        <authorList>
            <person name="Meera S.P."/>
            <person name="Sreeshan A."/>
            <person name="Augustine A."/>
        </authorList>
    </citation>
    <scope>NUCLEOTIDE SEQUENCE</scope>
    <source>
        <tissue evidence="1">Leaf</tissue>
    </source>
</reference>
<name>A0A2P2JP14_RHIMU</name>